<evidence type="ECO:0000313" key="2">
    <source>
        <dbReference type="EMBL" id="CAF1584859.1"/>
    </source>
</evidence>
<dbReference type="EMBL" id="CAJOBH010090355">
    <property type="protein sequence ID" value="CAF4562034.1"/>
    <property type="molecule type" value="Genomic_DNA"/>
</dbReference>
<name>A0A815F639_9BILA</name>
<evidence type="ECO:0000313" key="6">
    <source>
        <dbReference type="EMBL" id="CAF4578215.1"/>
    </source>
</evidence>
<dbReference type="Proteomes" id="UP000676336">
    <property type="component" value="Unassembled WGS sequence"/>
</dbReference>
<proteinExistence type="predicted"/>
<dbReference type="EMBL" id="CAJNRE010020663">
    <property type="protein sequence ID" value="CAF2238408.1"/>
    <property type="molecule type" value="Genomic_DNA"/>
</dbReference>
<evidence type="ECO:0000313" key="7">
    <source>
        <dbReference type="Proteomes" id="UP000663834"/>
    </source>
</evidence>
<dbReference type="EMBL" id="CAJNOW010001578">
    <property type="protein sequence ID" value="CAF1321208.1"/>
    <property type="molecule type" value="Genomic_DNA"/>
</dbReference>
<dbReference type="Proteomes" id="UP000663855">
    <property type="component" value="Unassembled WGS sequence"/>
</dbReference>
<dbReference type="Proteomes" id="UP000663834">
    <property type="component" value="Unassembled WGS sequence"/>
</dbReference>
<organism evidence="1 7">
    <name type="scientific">Rotaria magnacalcarata</name>
    <dbReference type="NCBI Taxonomy" id="392030"/>
    <lineage>
        <taxon>Eukaryota</taxon>
        <taxon>Metazoa</taxon>
        <taxon>Spiralia</taxon>
        <taxon>Gnathifera</taxon>
        <taxon>Rotifera</taxon>
        <taxon>Eurotatoria</taxon>
        <taxon>Bdelloidea</taxon>
        <taxon>Philodinida</taxon>
        <taxon>Philodinidae</taxon>
        <taxon>Rotaria</taxon>
    </lineage>
</organism>
<evidence type="ECO:0000313" key="4">
    <source>
        <dbReference type="EMBL" id="CAF3796042.1"/>
    </source>
</evidence>
<dbReference type="EMBL" id="CAJOBI010000123">
    <property type="protein sequence ID" value="CAF3796042.1"/>
    <property type="molecule type" value="Genomic_DNA"/>
</dbReference>
<comment type="caution">
    <text evidence="1">The sequence shown here is derived from an EMBL/GenBank/DDBJ whole genome shotgun (WGS) entry which is preliminary data.</text>
</comment>
<evidence type="ECO:0000313" key="1">
    <source>
        <dbReference type="EMBL" id="CAF1321208.1"/>
    </source>
</evidence>
<dbReference type="EMBL" id="CAJNOV010016141">
    <property type="protein sequence ID" value="CAF1584859.1"/>
    <property type="molecule type" value="Genomic_DNA"/>
</dbReference>
<evidence type="ECO:0000313" key="5">
    <source>
        <dbReference type="EMBL" id="CAF4562034.1"/>
    </source>
</evidence>
<protein>
    <submittedName>
        <fullName evidence="1">Uncharacterized protein</fullName>
    </submittedName>
</protein>
<gene>
    <name evidence="5" type="ORF">BYL167_LOCUS38550</name>
    <name evidence="2" type="ORF">CJN711_LOCUS33376</name>
    <name evidence="6" type="ORF">GIL414_LOCUS37967</name>
    <name evidence="1" type="ORF">KQP761_LOCUS5749</name>
    <name evidence="3" type="ORF">MBJ925_LOCUS37234</name>
    <name evidence="4" type="ORF">SMN809_LOCUS905</name>
</gene>
<sequence length="102" mass="12013">MSLKRLDCDGLACRKCHKCTNWELNGNNQTWNWIKEVNSRGWPKEDIDCWHNDRDGRECLLHDNLPLVYHDHPALADLPVHLRADLLPAIADDHRRHMCFCD</sequence>
<dbReference type="Proteomes" id="UP000681967">
    <property type="component" value="Unassembled WGS sequence"/>
</dbReference>
<dbReference type="Proteomes" id="UP000663824">
    <property type="component" value="Unassembled WGS sequence"/>
</dbReference>
<dbReference type="EMBL" id="CAJOBJ010098979">
    <property type="protein sequence ID" value="CAF4578215.1"/>
    <property type="molecule type" value="Genomic_DNA"/>
</dbReference>
<dbReference type="AlphaFoldDB" id="A0A815F639"/>
<evidence type="ECO:0000313" key="3">
    <source>
        <dbReference type="EMBL" id="CAF2238408.1"/>
    </source>
</evidence>
<dbReference type="Proteomes" id="UP000681720">
    <property type="component" value="Unassembled WGS sequence"/>
</dbReference>
<accession>A0A815F639</accession>
<reference evidence="1" key="1">
    <citation type="submission" date="2021-02" db="EMBL/GenBank/DDBJ databases">
        <authorList>
            <person name="Nowell W R."/>
        </authorList>
    </citation>
    <scope>NUCLEOTIDE SEQUENCE</scope>
</reference>